<comment type="caution">
    <text evidence="1">The sequence shown here is derived from an EMBL/GenBank/DDBJ whole genome shotgun (WGS) entry which is preliminary data.</text>
</comment>
<organism evidence="1 2">
    <name type="scientific">Salmonella enterica subsp. enterica serovar Uganda str. R8-3404</name>
    <dbReference type="NCBI Taxonomy" id="913083"/>
    <lineage>
        <taxon>Bacteria</taxon>
        <taxon>Pseudomonadati</taxon>
        <taxon>Pseudomonadota</taxon>
        <taxon>Gammaproteobacteria</taxon>
        <taxon>Enterobacterales</taxon>
        <taxon>Enterobacteriaceae</taxon>
        <taxon>Salmonella</taxon>
    </lineage>
</organism>
<gene>
    <name evidence="1" type="ORF">LTSEUGA_1553</name>
</gene>
<sequence>MKAKEFGSFWAQAQSYLRWFYADALLENAAKRMGLDF</sequence>
<feature type="non-terminal residue" evidence="1">
    <location>
        <position position="37"/>
    </location>
</feature>
<name>A0A6C8H4M5_SALET</name>
<evidence type="ECO:0000313" key="2">
    <source>
        <dbReference type="Proteomes" id="UP000003915"/>
    </source>
</evidence>
<protein>
    <submittedName>
        <fullName evidence="1">Uncharacterized protein</fullName>
    </submittedName>
</protein>
<accession>A0A6C8H4M5</accession>
<dbReference type="Proteomes" id="UP000003915">
    <property type="component" value="Unassembled WGS sequence"/>
</dbReference>
<reference evidence="1 2" key="1">
    <citation type="journal article" date="2011" name="BMC Genomics">
        <title>Genome sequencing reveals diversification of virulence factor content and possible host adaptation in distinct subpopulations of Salmonella enterica.</title>
        <authorList>
            <person name="den Bakker H.C."/>
            <person name="Moreno Switt A.I."/>
            <person name="Govoni G."/>
            <person name="Cummings C.A."/>
            <person name="Ranieri M.L."/>
            <person name="Degoricija L."/>
            <person name="Hoelzer K."/>
            <person name="Rodriguez-Rivera L.D."/>
            <person name="Brown S."/>
            <person name="Bolchacova E."/>
            <person name="Furtado M.R."/>
            <person name="Wiedmann M."/>
        </authorList>
    </citation>
    <scope>NUCLEOTIDE SEQUENCE [LARGE SCALE GENOMIC DNA]</scope>
    <source>
        <strain evidence="1 2">R8-3404</strain>
    </source>
</reference>
<dbReference type="EMBL" id="AFCV01000418">
    <property type="protein sequence ID" value="EHC93709.1"/>
    <property type="molecule type" value="Genomic_DNA"/>
</dbReference>
<evidence type="ECO:0000313" key="1">
    <source>
        <dbReference type="EMBL" id="EHC93709.1"/>
    </source>
</evidence>
<proteinExistence type="predicted"/>
<dbReference type="AlphaFoldDB" id="A0A6C8H4M5"/>